<feature type="non-terminal residue" evidence="2">
    <location>
        <position position="1"/>
    </location>
</feature>
<protein>
    <submittedName>
        <fullName evidence="2">Uncharacterized protein</fullName>
    </submittedName>
</protein>
<feature type="non-terminal residue" evidence="2">
    <location>
        <position position="164"/>
    </location>
</feature>
<name>A0A6J4VK69_9BACT</name>
<reference evidence="2" key="1">
    <citation type="submission" date="2020-02" db="EMBL/GenBank/DDBJ databases">
        <authorList>
            <person name="Meier V. D."/>
        </authorList>
    </citation>
    <scope>NUCLEOTIDE SEQUENCE</scope>
    <source>
        <strain evidence="2">AVDCRST_MAG18</strain>
    </source>
</reference>
<sequence>VVQPSRGAGRVAAAAAPISIPTPPAPARRGLDSGYLLTGDLPRRPAGHRLPGRGGGPQPARGGDTDTSAGRGDERRDEHHGERGRAHTDRDTAHVRRRQHRRRGGLPAPHAAPGRSRHRLPGGDAARGDRGRCGWRGRALASRSHAGREERLRPRAVRERGRAL</sequence>
<organism evidence="2">
    <name type="scientific">uncultured Thermomicrobiales bacterium</name>
    <dbReference type="NCBI Taxonomy" id="1645740"/>
    <lineage>
        <taxon>Bacteria</taxon>
        <taxon>Pseudomonadati</taxon>
        <taxon>Thermomicrobiota</taxon>
        <taxon>Thermomicrobia</taxon>
        <taxon>Thermomicrobiales</taxon>
        <taxon>environmental samples</taxon>
    </lineage>
</organism>
<gene>
    <name evidence="2" type="ORF">AVDCRST_MAG18-3238</name>
</gene>
<evidence type="ECO:0000313" key="2">
    <source>
        <dbReference type="EMBL" id="CAA9581759.1"/>
    </source>
</evidence>
<feature type="compositionally biased region" description="Low complexity" evidence="1">
    <location>
        <begin position="1"/>
        <end position="19"/>
    </location>
</feature>
<dbReference type="EMBL" id="CADCWN010000245">
    <property type="protein sequence ID" value="CAA9581759.1"/>
    <property type="molecule type" value="Genomic_DNA"/>
</dbReference>
<dbReference type="AlphaFoldDB" id="A0A6J4VK69"/>
<feature type="compositionally biased region" description="Basic and acidic residues" evidence="1">
    <location>
        <begin position="71"/>
        <end position="94"/>
    </location>
</feature>
<evidence type="ECO:0000256" key="1">
    <source>
        <dbReference type="SAM" id="MobiDB-lite"/>
    </source>
</evidence>
<accession>A0A6J4VK69</accession>
<proteinExistence type="predicted"/>
<feature type="compositionally biased region" description="Basic and acidic residues" evidence="1">
    <location>
        <begin position="146"/>
        <end position="164"/>
    </location>
</feature>
<feature type="region of interest" description="Disordered" evidence="1">
    <location>
        <begin position="1"/>
        <end position="164"/>
    </location>
</feature>
<feature type="compositionally biased region" description="Basic residues" evidence="1">
    <location>
        <begin position="95"/>
        <end position="104"/>
    </location>
</feature>